<feature type="domain" description="D-isomer specific 2-hydroxyacid dehydrogenase catalytic" evidence="5">
    <location>
        <begin position="12"/>
        <end position="302"/>
    </location>
</feature>
<dbReference type="GO" id="GO:0016616">
    <property type="term" value="F:oxidoreductase activity, acting on the CH-OH group of donors, NAD or NADP as acceptor"/>
    <property type="evidence" value="ECO:0007669"/>
    <property type="project" value="InterPro"/>
</dbReference>
<feature type="domain" description="D-isomer specific 2-hydroxyacid dehydrogenase NAD-binding" evidence="6">
    <location>
        <begin position="105"/>
        <end position="276"/>
    </location>
</feature>
<evidence type="ECO:0000259" key="6">
    <source>
        <dbReference type="Pfam" id="PF02826"/>
    </source>
</evidence>
<reference evidence="7" key="2">
    <citation type="journal article" date="2021" name="PeerJ">
        <title>Extensive microbial diversity within the chicken gut microbiome revealed by metagenomics and culture.</title>
        <authorList>
            <person name="Gilroy R."/>
            <person name="Ravi A."/>
            <person name="Getino M."/>
            <person name="Pursley I."/>
            <person name="Horton D.L."/>
            <person name="Alikhan N.F."/>
            <person name="Baker D."/>
            <person name="Gharbi K."/>
            <person name="Hall N."/>
            <person name="Watson M."/>
            <person name="Adriaenssens E.M."/>
            <person name="Foster-Nyarko E."/>
            <person name="Jarju S."/>
            <person name="Secka A."/>
            <person name="Antonio M."/>
            <person name="Oren A."/>
            <person name="Chaudhuri R.R."/>
            <person name="La Ragione R."/>
            <person name="Hildebrand F."/>
            <person name="Pallen M.J."/>
        </authorList>
    </citation>
    <scope>NUCLEOTIDE SEQUENCE</scope>
    <source>
        <strain evidence="7">2830</strain>
    </source>
</reference>
<comment type="caution">
    <text evidence="7">The sequence shown here is derived from an EMBL/GenBank/DDBJ whole genome shotgun (WGS) entry which is preliminary data.</text>
</comment>
<keyword evidence="2 4" id="KW-0560">Oxidoreductase</keyword>
<dbReference type="Gene3D" id="3.40.50.720">
    <property type="entry name" value="NAD(P)-binding Rossmann-like Domain"/>
    <property type="match status" value="2"/>
</dbReference>
<evidence type="ECO:0000256" key="2">
    <source>
        <dbReference type="ARBA" id="ARBA00023002"/>
    </source>
</evidence>
<dbReference type="GO" id="GO:0051287">
    <property type="term" value="F:NAD binding"/>
    <property type="evidence" value="ECO:0007669"/>
    <property type="project" value="InterPro"/>
</dbReference>
<dbReference type="InterPro" id="IPR006140">
    <property type="entry name" value="D-isomer_DH_NAD-bd"/>
</dbReference>
<dbReference type="EMBL" id="DVMH01000022">
    <property type="protein sequence ID" value="HIU10479.1"/>
    <property type="molecule type" value="Genomic_DNA"/>
</dbReference>
<sequence length="303" mass="33278">MKTLITRSLKLTPQEQTYLTGLGLEITFHADEAAQVSEPEQYEAVIAYDLFRANPLEKFVNLKYLQITSAGLDHLPLAEINRRGIVLKNARGVYSVPIAEFALCSVLQLYKKSRQFAAAQAAHRWHRLRGIQEIAGKTVCVVGVGSIGNEIAKRFAAFDAEVTGVDIARVKSPYFAEVMLADRLEEALSQADIVVLTLPLMPSTRHMFDAERLSAIKPGAVFVNVARGSLVDEAALVDALQSGRLAGAVLDVFEQEPLPEDNPLWDMPNVIVTPHNSFLAESNSQAMFRVVSANLRAYMAGQN</sequence>
<dbReference type="SUPFAM" id="SSF52283">
    <property type="entry name" value="Formate/glycerate dehydrogenase catalytic domain-like"/>
    <property type="match status" value="1"/>
</dbReference>
<gene>
    <name evidence="7" type="ORF">IAB00_04425</name>
</gene>
<dbReference type="Pfam" id="PF02826">
    <property type="entry name" value="2-Hacid_dh_C"/>
    <property type="match status" value="1"/>
</dbReference>
<organism evidence="7 8">
    <name type="scientific">Candidatus Avidehalobacter gallistercoris</name>
    <dbReference type="NCBI Taxonomy" id="2840694"/>
    <lineage>
        <taxon>Bacteria</taxon>
        <taxon>Bacillati</taxon>
        <taxon>Bacillota</taxon>
        <taxon>Clostridia</taxon>
        <taxon>Eubacteriales</taxon>
        <taxon>Peptococcaceae</taxon>
        <taxon>Peptococcaceae incertae sedis</taxon>
        <taxon>Candidatus Avidehalobacter</taxon>
    </lineage>
</organism>
<evidence type="ECO:0000256" key="1">
    <source>
        <dbReference type="ARBA" id="ARBA00005854"/>
    </source>
</evidence>
<dbReference type="Proteomes" id="UP000824124">
    <property type="component" value="Unassembled WGS sequence"/>
</dbReference>
<dbReference type="PANTHER" id="PTHR43333">
    <property type="entry name" value="2-HACID_DH_C DOMAIN-CONTAINING PROTEIN"/>
    <property type="match status" value="1"/>
</dbReference>
<dbReference type="FunFam" id="3.40.50.720:FF:000363">
    <property type="entry name" value="D-isomer specific 2-hydroxyacid dehydrogenase"/>
    <property type="match status" value="1"/>
</dbReference>
<reference evidence="7" key="1">
    <citation type="submission" date="2020-10" db="EMBL/GenBank/DDBJ databases">
        <authorList>
            <person name="Gilroy R."/>
        </authorList>
    </citation>
    <scope>NUCLEOTIDE SEQUENCE</scope>
    <source>
        <strain evidence="7">2830</strain>
    </source>
</reference>
<evidence type="ECO:0000256" key="3">
    <source>
        <dbReference type="ARBA" id="ARBA00023027"/>
    </source>
</evidence>
<comment type="similarity">
    <text evidence="1 4">Belongs to the D-isomer specific 2-hydroxyacid dehydrogenase family.</text>
</comment>
<accession>A0A9D1HJM5</accession>
<dbReference type="SUPFAM" id="SSF51735">
    <property type="entry name" value="NAD(P)-binding Rossmann-fold domains"/>
    <property type="match status" value="1"/>
</dbReference>
<dbReference type="Pfam" id="PF00389">
    <property type="entry name" value="2-Hacid_dh"/>
    <property type="match status" value="1"/>
</dbReference>
<dbReference type="AlphaFoldDB" id="A0A9D1HJM5"/>
<dbReference type="InterPro" id="IPR036291">
    <property type="entry name" value="NAD(P)-bd_dom_sf"/>
</dbReference>
<evidence type="ECO:0000256" key="4">
    <source>
        <dbReference type="RuleBase" id="RU003719"/>
    </source>
</evidence>
<evidence type="ECO:0000313" key="7">
    <source>
        <dbReference type="EMBL" id="HIU10479.1"/>
    </source>
</evidence>
<evidence type="ECO:0000259" key="5">
    <source>
        <dbReference type="Pfam" id="PF00389"/>
    </source>
</evidence>
<dbReference type="CDD" id="cd05300">
    <property type="entry name" value="2-Hacid_dh_1"/>
    <property type="match status" value="1"/>
</dbReference>
<protein>
    <submittedName>
        <fullName evidence="7">D-2-hydroxyacid dehydrogenase</fullName>
    </submittedName>
</protein>
<name>A0A9D1HJM5_9FIRM</name>
<dbReference type="PANTHER" id="PTHR43333:SF1">
    <property type="entry name" value="D-ISOMER SPECIFIC 2-HYDROXYACID DEHYDROGENASE NAD-BINDING DOMAIN-CONTAINING PROTEIN"/>
    <property type="match status" value="1"/>
</dbReference>
<dbReference type="InterPro" id="IPR006139">
    <property type="entry name" value="D-isomer_2_OHA_DH_cat_dom"/>
</dbReference>
<evidence type="ECO:0000313" key="8">
    <source>
        <dbReference type="Proteomes" id="UP000824124"/>
    </source>
</evidence>
<proteinExistence type="inferred from homology"/>
<keyword evidence="3" id="KW-0520">NAD</keyword>